<name>A0A346PK54_9EURY</name>
<dbReference type="KEGG" id="nag:AArcMg_4074"/>
<organism evidence="2 3">
    <name type="scientific">Natrarchaeobaculum sulfurireducens</name>
    <dbReference type="NCBI Taxonomy" id="2044521"/>
    <lineage>
        <taxon>Archaea</taxon>
        <taxon>Methanobacteriati</taxon>
        <taxon>Methanobacteriota</taxon>
        <taxon>Stenosarchaea group</taxon>
        <taxon>Halobacteria</taxon>
        <taxon>Halobacteriales</taxon>
        <taxon>Natrialbaceae</taxon>
        <taxon>Natrarchaeobaculum</taxon>
    </lineage>
</organism>
<dbReference type="InterPro" id="IPR058481">
    <property type="entry name" value="DUF8168"/>
</dbReference>
<dbReference type="Proteomes" id="UP000258613">
    <property type="component" value="Plasmid pAArc-Mg-01"/>
</dbReference>
<evidence type="ECO:0000313" key="3">
    <source>
        <dbReference type="Proteomes" id="UP000258613"/>
    </source>
</evidence>
<geneLocation type="plasmid" evidence="3">
    <name>paarc-mg-01</name>
</geneLocation>
<reference evidence="2 3" key="1">
    <citation type="submission" date="2018-02" db="EMBL/GenBank/DDBJ databases">
        <title>Phenotypic and genomic properties of facultatively anaerobic sulfur-reducing natronoarchaea from hypersaline soda lakes.</title>
        <authorList>
            <person name="Sorokin D.Y."/>
            <person name="Kublanov I.V."/>
            <person name="Roman P."/>
            <person name="Sinninghe Damste J.S."/>
            <person name="Golyshin P.N."/>
            <person name="Rojo D."/>
            <person name="Ciordia S."/>
            <person name="Mena M.D.C."/>
            <person name="Ferrer M."/>
            <person name="Messina E."/>
            <person name="Smedile F."/>
            <person name="La Spada G."/>
            <person name="La Cono V."/>
            <person name="Yakimov M.M."/>
        </authorList>
    </citation>
    <scope>NUCLEOTIDE SEQUENCE [LARGE SCALE GENOMIC DNA]</scope>
    <source>
        <strain evidence="2 3">AArc-Mg</strain>
        <plasmid evidence="3">paarc-mg-01</plasmid>
    </source>
</reference>
<keyword evidence="3" id="KW-1185">Reference proteome</keyword>
<evidence type="ECO:0000313" key="2">
    <source>
        <dbReference type="EMBL" id="AXR79899.1"/>
    </source>
</evidence>
<dbReference type="AlphaFoldDB" id="A0A346PK54"/>
<dbReference type="Pfam" id="PF26506">
    <property type="entry name" value="DUF8168"/>
    <property type="match status" value="1"/>
</dbReference>
<dbReference type="EMBL" id="CP027032">
    <property type="protein sequence ID" value="AXR79899.1"/>
    <property type="molecule type" value="Genomic_DNA"/>
</dbReference>
<keyword evidence="2" id="KW-0614">Plasmid</keyword>
<gene>
    <name evidence="2" type="ORF">AArcMg_4074</name>
</gene>
<protein>
    <recommendedName>
        <fullName evidence="1">DUF8168 domain-containing protein</fullName>
    </recommendedName>
</protein>
<evidence type="ECO:0000259" key="1">
    <source>
        <dbReference type="Pfam" id="PF26506"/>
    </source>
</evidence>
<feature type="domain" description="DUF8168" evidence="1">
    <location>
        <begin position="26"/>
        <end position="280"/>
    </location>
</feature>
<dbReference type="RefSeq" id="WP_228443369.1">
    <property type="nucleotide sequence ID" value="NZ_CP027032.1"/>
</dbReference>
<sequence length="283" mass="31375">MPPTNDSLEWSDSAGLRIADLETHPLTAVYRHDVHKLRGRSHDAAADEIAGIRVNETVPLHADRDAALLSRPEGRPEQTVDNHLSPARLSLLTGEPIATRLPRDTETIVDLIEPTDPAELHATWLTSTTPAAYNESVYYPYTSLKFHTLLAGALLDNYRAGHTFDELWLTATPTAPAEHTPEGALASEAVDPHRTILWAPPLALHVTATPGDRPATRLGAHPTRSFADVWTSLPYHPIDVDSERQWRLLDAQLRRIRSWSTALQFIEEFVTEHASSGGERRAI</sequence>
<proteinExistence type="predicted"/>
<accession>A0A346PK54</accession>
<dbReference type="GeneID" id="37640358"/>